<sequence>MLYWHYGKSEHIKGGLPSISEGLTLQTKEERRAMPMYITYSDLIQIDILLVALASLIYEIFKGRK</sequence>
<protein>
    <submittedName>
        <fullName evidence="2">Uncharacterized protein</fullName>
    </submittedName>
</protein>
<name>A0A8S5PPW7_9CAUD</name>
<accession>A0A8S5PPW7</accession>
<keyword evidence="1" id="KW-0472">Membrane</keyword>
<proteinExistence type="predicted"/>
<evidence type="ECO:0000256" key="1">
    <source>
        <dbReference type="SAM" id="Phobius"/>
    </source>
</evidence>
<reference evidence="2" key="1">
    <citation type="journal article" date="2021" name="Proc. Natl. Acad. Sci. U.S.A.">
        <title>A Catalog of Tens of Thousands of Viruses from Human Metagenomes Reveals Hidden Associations with Chronic Diseases.</title>
        <authorList>
            <person name="Tisza M.J."/>
            <person name="Buck C.B."/>
        </authorList>
    </citation>
    <scope>NUCLEOTIDE SEQUENCE</scope>
    <source>
        <strain evidence="2">CtDiR9</strain>
    </source>
</reference>
<dbReference type="EMBL" id="BK015479">
    <property type="protein sequence ID" value="DAE08898.1"/>
    <property type="molecule type" value="Genomic_DNA"/>
</dbReference>
<keyword evidence="1" id="KW-0812">Transmembrane</keyword>
<feature type="transmembrane region" description="Helical" evidence="1">
    <location>
        <begin position="43"/>
        <end position="61"/>
    </location>
</feature>
<keyword evidence="1" id="KW-1133">Transmembrane helix</keyword>
<evidence type="ECO:0000313" key="2">
    <source>
        <dbReference type="EMBL" id="DAE08898.1"/>
    </source>
</evidence>
<organism evidence="2">
    <name type="scientific">Siphoviridae sp. ctDiR9</name>
    <dbReference type="NCBI Taxonomy" id="2825388"/>
    <lineage>
        <taxon>Viruses</taxon>
        <taxon>Duplodnaviria</taxon>
        <taxon>Heunggongvirae</taxon>
        <taxon>Uroviricota</taxon>
        <taxon>Caudoviricetes</taxon>
    </lineage>
</organism>